<dbReference type="EMBL" id="BGPR01036395">
    <property type="protein sequence ID" value="GBO11611.1"/>
    <property type="molecule type" value="Genomic_DNA"/>
</dbReference>
<proteinExistence type="predicted"/>
<evidence type="ECO:0000313" key="2">
    <source>
        <dbReference type="Proteomes" id="UP000499080"/>
    </source>
</evidence>
<keyword evidence="2" id="KW-1185">Reference proteome</keyword>
<dbReference type="Proteomes" id="UP000499080">
    <property type="component" value="Unassembled WGS sequence"/>
</dbReference>
<name>A0A4Y2UHM2_ARAVE</name>
<reference evidence="1 2" key="1">
    <citation type="journal article" date="2019" name="Sci. Rep.">
        <title>Orb-weaving spider Araneus ventricosus genome elucidates the spidroin gene catalogue.</title>
        <authorList>
            <person name="Kono N."/>
            <person name="Nakamura H."/>
            <person name="Ohtoshi R."/>
            <person name="Moran D.A.P."/>
            <person name="Shinohara A."/>
            <person name="Yoshida Y."/>
            <person name="Fujiwara M."/>
            <person name="Mori M."/>
            <person name="Tomita M."/>
            <person name="Arakawa K."/>
        </authorList>
    </citation>
    <scope>NUCLEOTIDE SEQUENCE [LARGE SCALE GENOMIC DNA]</scope>
</reference>
<accession>A0A4Y2UHM2</accession>
<organism evidence="1 2">
    <name type="scientific">Araneus ventricosus</name>
    <name type="common">Orbweaver spider</name>
    <name type="synonym">Epeira ventricosa</name>
    <dbReference type="NCBI Taxonomy" id="182803"/>
    <lineage>
        <taxon>Eukaryota</taxon>
        <taxon>Metazoa</taxon>
        <taxon>Ecdysozoa</taxon>
        <taxon>Arthropoda</taxon>
        <taxon>Chelicerata</taxon>
        <taxon>Arachnida</taxon>
        <taxon>Araneae</taxon>
        <taxon>Araneomorphae</taxon>
        <taxon>Entelegynae</taxon>
        <taxon>Araneoidea</taxon>
        <taxon>Araneidae</taxon>
        <taxon>Araneus</taxon>
    </lineage>
</organism>
<evidence type="ECO:0000313" key="1">
    <source>
        <dbReference type="EMBL" id="GBO11611.1"/>
    </source>
</evidence>
<comment type="caution">
    <text evidence="1">The sequence shown here is derived from an EMBL/GenBank/DDBJ whole genome shotgun (WGS) entry which is preliminary data.</text>
</comment>
<sequence length="28" mass="3104">MTRGHCGRDLWKLIGSGAFYSSTSTENE</sequence>
<protein>
    <submittedName>
        <fullName evidence="1">Uncharacterized protein</fullName>
    </submittedName>
</protein>
<dbReference type="AlphaFoldDB" id="A0A4Y2UHM2"/>
<gene>
    <name evidence="1" type="ORF">AVEN_209021_1</name>
</gene>
<feature type="non-terminal residue" evidence="1">
    <location>
        <position position="28"/>
    </location>
</feature>